<feature type="non-terminal residue" evidence="1">
    <location>
        <position position="70"/>
    </location>
</feature>
<dbReference type="AlphaFoldDB" id="X1RNE5"/>
<proteinExistence type="predicted"/>
<name>X1RNE5_9ZZZZ</name>
<protein>
    <submittedName>
        <fullName evidence="1">Uncharacterized protein</fullName>
    </submittedName>
</protein>
<dbReference type="EMBL" id="BARV01044949">
    <property type="protein sequence ID" value="GAI64695.1"/>
    <property type="molecule type" value="Genomic_DNA"/>
</dbReference>
<sequence length="70" mass="8088">ERFDKQPSLPGLVEQLSRFSVIAEVLIETDEPAYAVRRKQTIFPVGCFWVTLTTPELKYALKRGHIKEIK</sequence>
<comment type="caution">
    <text evidence="1">The sequence shown here is derived from an EMBL/GenBank/DDBJ whole genome shotgun (WGS) entry which is preliminary data.</text>
</comment>
<gene>
    <name evidence="1" type="ORF">S06H3_66181</name>
</gene>
<reference evidence="1" key="1">
    <citation type="journal article" date="2014" name="Front. Microbiol.">
        <title>High frequency of phylogenetically diverse reductive dehalogenase-homologous genes in deep subseafloor sedimentary metagenomes.</title>
        <authorList>
            <person name="Kawai M."/>
            <person name="Futagami T."/>
            <person name="Toyoda A."/>
            <person name="Takaki Y."/>
            <person name="Nishi S."/>
            <person name="Hori S."/>
            <person name="Arai W."/>
            <person name="Tsubouchi T."/>
            <person name="Morono Y."/>
            <person name="Uchiyama I."/>
            <person name="Ito T."/>
            <person name="Fujiyama A."/>
            <person name="Inagaki F."/>
            <person name="Takami H."/>
        </authorList>
    </citation>
    <scope>NUCLEOTIDE SEQUENCE</scope>
    <source>
        <strain evidence="1">Expedition CK06-06</strain>
    </source>
</reference>
<accession>X1RNE5</accession>
<organism evidence="1">
    <name type="scientific">marine sediment metagenome</name>
    <dbReference type="NCBI Taxonomy" id="412755"/>
    <lineage>
        <taxon>unclassified sequences</taxon>
        <taxon>metagenomes</taxon>
        <taxon>ecological metagenomes</taxon>
    </lineage>
</organism>
<evidence type="ECO:0000313" key="1">
    <source>
        <dbReference type="EMBL" id="GAI64695.1"/>
    </source>
</evidence>
<feature type="non-terminal residue" evidence="1">
    <location>
        <position position="1"/>
    </location>
</feature>